<dbReference type="InterPro" id="IPR057670">
    <property type="entry name" value="SH3_retrovirus"/>
</dbReference>
<sequence length="95" mass="11271">DNLVKFDPKSDKGTFIGYSTVTKAYKVYNSKTLKVEEFIHSCKQHPKNRFWTMNQKQMRLRHPQGTGRRKPTILTNRSLGEDRVRTRLTFKNLRT</sequence>
<dbReference type="AlphaFoldDB" id="A0A371I620"/>
<dbReference type="EMBL" id="QJKJ01000834">
    <property type="protein sequence ID" value="RDY10490.1"/>
    <property type="molecule type" value="Genomic_DNA"/>
</dbReference>
<dbReference type="OrthoDB" id="1433968at2759"/>
<accession>A0A371I620</accession>
<keyword evidence="3" id="KW-1185">Reference proteome</keyword>
<proteinExistence type="predicted"/>
<evidence type="ECO:0000313" key="3">
    <source>
        <dbReference type="Proteomes" id="UP000257109"/>
    </source>
</evidence>
<comment type="caution">
    <text evidence="2">The sequence shown here is derived from an EMBL/GenBank/DDBJ whole genome shotgun (WGS) entry which is preliminary data.</text>
</comment>
<gene>
    <name evidence="2" type="ORF">CR513_04986</name>
</gene>
<organism evidence="2 3">
    <name type="scientific">Mucuna pruriens</name>
    <name type="common">Velvet bean</name>
    <name type="synonym">Dolichos pruriens</name>
    <dbReference type="NCBI Taxonomy" id="157652"/>
    <lineage>
        <taxon>Eukaryota</taxon>
        <taxon>Viridiplantae</taxon>
        <taxon>Streptophyta</taxon>
        <taxon>Embryophyta</taxon>
        <taxon>Tracheophyta</taxon>
        <taxon>Spermatophyta</taxon>
        <taxon>Magnoliopsida</taxon>
        <taxon>eudicotyledons</taxon>
        <taxon>Gunneridae</taxon>
        <taxon>Pentapetalae</taxon>
        <taxon>rosids</taxon>
        <taxon>fabids</taxon>
        <taxon>Fabales</taxon>
        <taxon>Fabaceae</taxon>
        <taxon>Papilionoideae</taxon>
        <taxon>50 kb inversion clade</taxon>
        <taxon>NPAAA clade</taxon>
        <taxon>indigoferoid/millettioid clade</taxon>
        <taxon>Phaseoleae</taxon>
        <taxon>Mucuna</taxon>
    </lineage>
</organism>
<dbReference type="Pfam" id="PF25597">
    <property type="entry name" value="SH3_retrovirus"/>
    <property type="match status" value="1"/>
</dbReference>
<reference evidence="2" key="1">
    <citation type="submission" date="2018-05" db="EMBL/GenBank/DDBJ databases">
        <title>Draft genome of Mucuna pruriens seed.</title>
        <authorList>
            <person name="Nnadi N.E."/>
            <person name="Vos R."/>
            <person name="Hasami M.H."/>
            <person name="Devisetty U.K."/>
            <person name="Aguiy J.C."/>
        </authorList>
    </citation>
    <scope>NUCLEOTIDE SEQUENCE [LARGE SCALE GENOMIC DNA]</scope>
    <source>
        <strain evidence="2">JCA_2017</strain>
    </source>
</reference>
<evidence type="ECO:0000313" key="2">
    <source>
        <dbReference type="EMBL" id="RDY10490.1"/>
    </source>
</evidence>
<name>A0A371I620_MUCPR</name>
<feature type="non-terminal residue" evidence="2">
    <location>
        <position position="1"/>
    </location>
</feature>
<feature type="domain" description="Retroviral polymerase SH3-like" evidence="1">
    <location>
        <begin position="5"/>
        <end position="37"/>
    </location>
</feature>
<protein>
    <recommendedName>
        <fullName evidence="1">Retroviral polymerase SH3-like domain-containing protein</fullName>
    </recommendedName>
</protein>
<dbReference type="Proteomes" id="UP000257109">
    <property type="component" value="Unassembled WGS sequence"/>
</dbReference>
<evidence type="ECO:0000259" key="1">
    <source>
        <dbReference type="Pfam" id="PF25597"/>
    </source>
</evidence>